<accession>A0A934MB29</accession>
<gene>
    <name evidence="2" type="ORF">ILP92_00765</name>
</gene>
<dbReference type="CDD" id="cd01822">
    <property type="entry name" value="Lysophospholipase_L1_like"/>
    <property type="match status" value="1"/>
</dbReference>
<name>A0A934MB29_9RHOB</name>
<sequence length="251" mass="26350">MPCRISTGPALPSSRSLASVSDRTGSVIGSSFWVWLRYGVRGVVSKVTICLALAAPAWADPVRVAALGDSLTQGFGLPRSDGFVPQLQAWLDAQGEDVAILNAGVSGDTTAGGLSRVDWTLTPEIDAMIVALGGNDLLRGIDPEVSRANLDGILSKAAEADVPVLLVGIDAPGNYGPDYKADFDAIYTDLSAKYDTLLAPDFLSALSSVEDRQAAMAQYMQPDGIHPNANGVELIVQDLGPKVQALIDRVE</sequence>
<dbReference type="SUPFAM" id="SSF52266">
    <property type="entry name" value="SGNH hydrolase"/>
    <property type="match status" value="1"/>
</dbReference>
<keyword evidence="3" id="KW-1185">Reference proteome</keyword>
<protein>
    <submittedName>
        <fullName evidence="2">Arylesterase</fullName>
    </submittedName>
</protein>
<dbReference type="AlphaFoldDB" id="A0A934MB29"/>
<dbReference type="InterPro" id="IPR013830">
    <property type="entry name" value="SGNH_hydro"/>
</dbReference>
<evidence type="ECO:0000313" key="3">
    <source>
        <dbReference type="Proteomes" id="UP000642488"/>
    </source>
</evidence>
<dbReference type="PANTHER" id="PTHR30383:SF24">
    <property type="entry name" value="THIOESTERASE 1_PROTEASE 1_LYSOPHOSPHOLIPASE L1"/>
    <property type="match status" value="1"/>
</dbReference>
<dbReference type="Proteomes" id="UP000642488">
    <property type="component" value="Unassembled WGS sequence"/>
</dbReference>
<comment type="caution">
    <text evidence="2">The sequence shown here is derived from an EMBL/GenBank/DDBJ whole genome shotgun (WGS) entry which is preliminary data.</text>
</comment>
<reference evidence="2" key="1">
    <citation type="submission" date="2020-12" db="EMBL/GenBank/DDBJ databases">
        <title>Bacterial taxonomy.</title>
        <authorList>
            <person name="Pan X."/>
        </authorList>
    </citation>
    <scope>NUCLEOTIDE SEQUENCE</scope>
    <source>
        <strain evidence="2">KCTC 52957</strain>
    </source>
</reference>
<organism evidence="2 3">
    <name type="scientific">Palleronia pontilimi</name>
    <dbReference type="NCBI Taxonomy" id="1964209"/>
    <lineage>
        <taxon>Bacteria</taxon>
        <taxon>Pseudomonadati</taxon>
        <taxon>Pseudomonadota</taxon>
        <taxon>Alphaproteobacteria</taxon>
        <taxon>Rhodobacterales</taxon>
        <taxon>Roseobacteraceae</taxon>
        <taxon>Palleronia</taxon>
    </lineage>
</organism>
<dbReference type="Pfam" id="PF13472">
    <property type="entry name" value="Lipase_GDSL_2"/>
    <property type="match status" value="1"/>
</dbReference>
<evidence type="ECO:0000259" key="1">
    <source>
        <dbReference type="Pfam" id="PF13472"/>
    </source>
</evidence>
<dbReference type="PANTHER" id="PTHR30383">
    <property type="entry name" value="THIOESTERASE 1/PROTEASE 1/LYSOPHOSPHOLIPASE L1"/>
    <property type="match status" value="1"/>
</dbReference>
<proteinExistence type="predicted"/>
<dbReference type="InterPro" id="IPR051532">
    <property type="entry name" value="Ester_Hydrolysis_Enzymes"/>
</dbReference>
<evidence type="ECO:0000313" key="2">
    <source>
        <dbReference type="EMBL" id="MBJ3761283.1"/>
    </source>
</evidence>
<dbReference type="InterPro" id="IPR036514">
    <property type="entry name" value="SGNH_hydro_sf"/>
</dbReference>
<dbReference type="EMBL" id="JAEKPD010000001">
    <property type="protein sequence ID" value="MBJ3761283.1"/>
    <property type="molecule type" value="Genomic_DNA"/>
</dbReference>
<dbReference type="Gene3D" id="3.40.50.1110">
    <property type="entry name" value="SGNH hydrolase"/>
    <property type="match status" value="1"/>
</dbReference>
<feature type="domain" description="SGNH hydrolase-type esterase" evidence="1">
    <location>
        <begin position="66"/>
        <end position="233"/>
    </location>
</feature>
<dbReference type="GO" id="GO:0004622">
    <property type="term" value="F:phosphatidylcholine lysophospholipase activity"/>
    <property type="evidence" value="ECO:0007669"/>
    <property type="project" value="TreeGrafter"/>
</dbReference>